<dbReference type="SFLD" id="SFLDS00057">
    <property type="entry name" value="Glutaminase/Asparaginase"/>
    <property type="match status" value="1"/>
</dbReference>
<dbReference type="CDD" id="cd08963">
    <property type="entry name" value="L-asparaginase_I"/>
    <property type="match status" value="1"/>
</dbReference>
<reference evidence="7" key="1">
    <citation type="submission" date="2015-08" db="EMBL/GenBank/DDBJ databases">
        <authorList>
            <person name="Varghese N."/>
        </authorList>
    </citation>
    <scope>NUCLEOTIDE SEQUENCE [LARGE SCALE GENOMIC DNA]</scope>
    <source>
        <strain evidence="7">DSM 17901</strain>
    </source>
</reference>
<dbReference type="InterPro" id="IPR036152">
    <property type="entry name" value="Asp/glu_Ase-like_sf"/>
</dbReference>
<dbReference type="GO" id="GO:0004067">
    <property type="term" value="F:asparaginase activity"/>
    <property type="evidence" value="ECO:0007669"/>
    <property type="project" value="UniProtKB-UniRule"/>
</dbReference>
<dbReference type="RefSeq" id="WP_055434182.1">
    <property type="nucleotide sequence ID" value="NZ_CYHA01000005.1"/>
</dbReference>
<dbReference type="PIRSF" id="PIRSF500176">
    <property type="entry name" value="L_ASNase"/>
    <property type="match status" value="1"/>
</dbReference>
<evidence type="ECO:0000259" key="5">
    <source>
        <dbReference type="Pfam" id="PF17763"/>
    </source>
</evidence>
<evidence type="ECO:0000256" key="2">
    <source>
        <dbReference type="PIRSR" id="PIRSR001220-2"/>
    </source>
</evidence>
<sequence length="332" mass="35048">MARILALYTGGTIGMEATPAGLAPAPGLLPQLMERLAEPGRTVEVVEYPDLIDSSAITVAHWNRLIDDLAEAWPRYDGFVVIHGTDTLAYTASVLAFALAGLDKPVVVTGAQLPLGEARSDGWANLSDALLAASQPDLAEVVVAFDRQLLRGCRARKLDAESFAGFSSPNAPPLAEFGITPRWYRSRWRQPGKGLRPTRLSSDRVAAFFLTPGISSQLIGHTLGQTPLDGAVLMSYGNGNAPADAALLEGVRRATARGTLVVNLTQVVRGAAQFGAYAISQPLAAAGALCGRDMTPEAAVAKLLLLASQHLTPQARREAFEEDWAGEVSAAA</sequence>
<dbReference type="InterPro" id="IPR027474">
    <property type="entry name" value="L-asparaginase_N"/>
</dbReference>
<dbReference type="STRING" id="375574.GCA_001418035_02015"/>
<dbReference type="AlphaFoldDB" id="A0A0K6H2K7"/>
<feature type="active site" evidence="3">
    <location>
        <position position="85"/>
    </location>
</feature>
<dbReference type="PRINTS" id="PR00139">
    <property type="entry name" value="ASNGLNASE"/>
</dbReference>
<feature type="binding site" evidence="2">
    <location>
        <position position="54"/>
    </location>
    <ligand>
        <name>substrate</name>
    </ligand>
</feature>
<proteinExistence type="predicted"/>
<protein>
    <submittedName>
        <fullName evidence="6">Asparaginase</fullName>
    </submittedName>
</protein>
<dbReference type="Proteomes" id="UP000243535">
    <property type="component" value="Unassembled WGS sequence"/>
</dbReference>
<dbReference type="InterPro" id="IPR037152">
    <property type="entry name" value="L-asparaginase_N_sf"/>
</dbReference>
<dbReference type="SMART" id="SM00870">
    <property type="entry name" value="Asparaginase"/>
    <property type="match status" value="1"/>
</dbReference>
<evidence type="ECO:0000313" key="7">
    <source>
        <dbReference type="Proteomes" id="UP000243535"/>
    </source>
</evidence>
<evidence type="ECO:0000256" key="3">
    <source>
        <dbReference type="PROSITE-ProRule" id="PRU10100"/>
    </source>
</evidence>
<dbReference type="EMBL" id="CYHA01000005">
    <property type="protein sequence ID" value="CUA84984.1"/>
    <property type="molecule type" value="Genomic_DNA"/>
</dbReference>
<evidence type="ECO:0000313" key="6">
    <source>
        <dbReference type="EMBL" id="CUA84984.1"/>
    </source>
</evidence>
<name>A0A0K6H2K7_9NEIS</name>
<dbReference type="Pfam" id="PF17763">
    <property type="entry name" value="Asparaginase_C"/>
    <property type="match status" value="1"/>
</dbReference>
<dbReference type="InterPro" id="IPR041725">
    <property type="entry name" value="L-asparaginase_I"/>
</dbReference>
<feature type="active site" description="O-isoaspartyl threonine intermediate" evidence="1">
    <location>
        <position position="12"/>
    </location>
</feature>
<accession>A0A0K6H2K7</accession>
<dbReference type="InterPro" id="IPR006034">
    <property type="entry name" value="Asparaginase/glutaminase-like"/>
</dbReference>
<dbReference type="OrthoDB" id="9788068at2"/>
<dbReference type="PANTHER" id="PTHR11707:SF28">
    <property type="entry name" value="60 KDA LYSOPHOSPHOLIPASE"/>
    <property type="match status" value="1"/>
</dbReference>
<dbReference type="PANTHER" id="PTHR11707">
    <property type="entry name" value="L-ASPARAGINASE"/>
    <property type="match status" value="1"/>
</dbReference>
<feature type="domain" description="Asparaginase/glutaminase C-terminal" evidence="5">
    <location>
        <begin position="204"/>
        <end position="320"/>
    </location>
</feature>
<dbReference type="PROSITE" id="PS00917">
    <property type="entry name" value="ASN_GLN_ASE_2"/>
    <property type="match status" value="1"/>
</dbReference>
<dbReference type="InterPro" id="IPR027475">
    <property type="entry name" value="Asparaginase/glutaminase_AS2"/>
</dbReference>
<organism evidence="6 7">
    <name type="scientific">Gulbenkiania indica</name>
    <dbReference type="NCBI Taxonomy" id="375574"/>
    <lineage>
        <taxon>Bacteria</taxon>
        <taxon>Pseudomonadati</taxon>
        <taxon>Pseudomonadota</taxon>
        <taxon>Betaproteobacteria</taxon>
        <taxon>Neisseriales</taxon>
        <taxon>Chromobacteriaceae</taxon>
        <taxon>Gulbenkiania</taxon>
    </lineage>
</organism>
<dbReference type="InterPro" id="IPR027473">
    <property type="entry name" value="L-asparaginase_C"/>
</dbReference>
<dbReference type="SUPFAM" id="SSF53774">
    <property type="entry name" value="Glutaminase/Asparaginase"/>
    <property type="match status" value="1"/>
</dbReference>
<keyword evidence="7" id="KW-1185">Reference proteome</keyword>
<feature type="binding site" evidence="2">
    <location>
        <begin position="85"/>
        <end position="86"/>
    </location>
    <ligand>
        <name>substrate</name>
    </ligand>
</feature>
<dbReference type="Gene3D" id="3.40.50.40">
    <property type="match status" value="1"/>
</dbReference>
<dbReference type="PIRSF" id="PIRSF001220">
    <property type="entry name" value="L-ASNase_gatD"/>
    <property type="match status" value="1"/>
</dbReference>
<dbReference type="InterPro" id="IPR040919">
    <property type="entry name" value="Asparaginase_C"/>
</dbReference>
<evidence type="ECO:0000259" key="4">
    <source>
        <dbReference type="Pfam" id="PF00710"/>
    </source>
</evidence>
<dbReference type="Gene3D" id="3.40.50.1170">
    <property type="entry name" value="L-asparaginase, N-terminal domain"/>
    <property type="match status" value="1"/>
</dbReference>
<dbReference type="Pfam" id="PF00710">
    <property type="entry name" value="Asparaginase"/>
    <property type="match status" value="1"/>
</dbReference>
<gene>
    <name evidence="6" type="ORF">Ga0061063_2230</name>
</gene>
<evidence type="ECO:0000256" key="1">
    <source>
        <dbReference type="PIRSR" id="PIRSR001220-1"/>
    </source>
</evidence>
<dbReference type="PROSITE" id="PS51732">
    <property type="entry name" value="ASN_GLN_ASE_3"/>
    <property type="match status" value="1"/>
</dbReference>
<feature type="domain" description="L-asparaginase N-terminal" evidence="4">
    <location>
        <begin position="3"/>
        <end position="186"/>
    </location>
</feature>